<dbReference type="AlphaFoldDB" id="A0A151GPH6"/>
<evidence type="ECO:0000256" key="1">
    <source>
        <dbReference type="SAM" id="SignalP"/>
    </source>
</evidence>
<reference evidence="2 3" key="1">
    <citation type="journal article" date="2016" name="Sci. Rep.">
        <title>Insights into Adaptations to a Near-Obligate Nematode Endoparasitic Lifestyle from the Finished Genome of Drechmeria coniospora.</title>
        <authorList>
            <person name="Zhang L."/>
            <person name="Zhou Z."/>
            <person name="Guo Q."/>
            <person name="Fokkens L."/>
            <person name="Miskei M."/>
            <person name="Pocsi I."/>
            <person name="Zhang W."/>
            <person name="Chen M."/>
            <person name="Wang L."/>
            <person name="Sun Y."/>
            <person name="Donzelli B.G."/>
            <person name="Gibson D.M."/>
            <person name="Nelson D.R."/>
            <person name="Luo J.G."/>
            <person name="Rep M."/>
            <person name="Liu H."/>
            <person name="Yang S."/>
            <person name="Wang J."/>
            <person name="Krasnoff S.B."/>
            <person name="Xu Y."/>
            <person name="Molnar I."/>
            <person name="Lin M."/>
        </authorList>
    </citation>
    <scope>NUCLEOTIDE SEQUENCE [LARGE SCALE GENOMIC DNA]</scope>
    <source>
        <strain evidence="2 3">ARSEF 6962</strain>
    </source>
</reference>
<accession>A0A151GPH6</accession>
<evidence type="ECO:0000313" key="2">
    <source>
        <dbReference type="EMBL" id="KYK58961.1"/>
    </source>
</evidence>
<feature type="chain" id="PRO_5007580804" evidence="1">
    <location>
        <begin position="18"/>
        <end position="220"/>
    </location>
</feature>
<dbReference type="Proteomes" id="UP000076580">
    <property type="component" value="Chromosome 01"/>
</dbReference>
<protein>
    <submittedName>
        <fullName evidence="2">Uncharacterized protein</fullName>
    </submittedName>
</protein>
<evidence type="ECO:0000313" key="3">
    <source>
        <dbReference type="Proteomes" id="UP000076580"/>
    </source>
</evidence>
<proteinExistence type="predicted"/>
<dbReference type="GeneID" id="63712731"/>
<comment type="caution">
    <text evidence="2">The sequence shown here is derived from an EMBL/GenBank/DDBJ whole genome shotgun (WGS) entry which is preliminary data.</text>
</comment>
<sequence length="220" mass="24818">MYLTTLVVGIAVTAVLATPTALQPERWPSKYAEKNSFDRTYGDPVKFCKAMPLHTPQQEIYLDIIISGVASNASLYNDVWIPRHSICGYVPVETACRLALAGMYDYRNCLDDGVFANFMDRSQVVSTNQFADNMRIRLEYTDGPEMHAWEWERNLALYLPHDAVREALTKMRFILVGSIPACGEAGCYPLDVHFPASEPLVSNAKVREAIDRPLAYIKDY</sequence>
<organism evidence="2 3">
    <name type="scientific">Drechmeria coniospora</name>
    <name type="common">Nematophagous fungus</name>
    <name type="synonym">Meria coniospora</name>
    <dbReference type="NCBI Taxonomy" id="98403"/>
    <lineage>
        <taxon>Eukaryota</taxon>
        <taxon>Fungi</taxon>
        <taxon>Dikarya</taxon>
        <taxon>Ascomycota</taxon>
        <taxon>Pezizomycotina</taxon>
        <taxon>Sordariomycetes</taxon>
        <taxon>Hypocreomycetidae</taxon>
        <taxon>Hypocreales</taxon>
        <taxon>Ophiocordycipitaceae</taxon>
        <taxon>Drechmeria</taxon>
    </lineage>
</organism>
<keyword evidence="1" id="KW-0732">Signal</keyword>
<dbReference type="InParanoid" id="A0A151GPH6"/>
<name>A0A151GPH6_DRECN</name>
<dbReference type="EMBL" id="LAYC01000001">
    <property type="protein sequence ID" value="KYK58961.1"/>
    <property type="molecule type" value="Genomic_DNA"/>
</dbReference>
<dbReference type="RefSeq" id="XP_040658313.1">
    <property type="nucleotide sequence ID" value="XM_040797430.1"/>
</dbReference>
<feature type="signal peptide" evidence="1">
    <location>
        <begin position="1"/>
        <end position="17"/>
    </location>
</feature>
<keyword evidence="3" id="KW-1185">Reference proteome</keyword>
<gene>
    <name evidence="2" type="ORF">DCS_00088</name>
</gene>